<keyword evidence="8" id="KW-0800">Toxin</keyword>
<evidence type="ECO:0000256" key="1">
    <source>
        <dbReference type="ARBA" id="ARBA00001946"/>
    </source>
</evidence>
<dbReference type="HAMAP" id="MF_00265">
    <property type="entry name" value="VapC_Nob1"/>
    <property type="match status" value="1"/>
</dbReference>
<keyword evidence="6 8" id="KW-0460">Magnesium</keyword>
<evidence type="ECO:0000256" key="5">
    <source>
        <dbReference type="ARBA" id="ARBA00022801"/>
    </source>
</evidence>
<evidence type="ECO:0000256" key="4">
    <source>
        <dbReference type="ARBA" id="ARBA00022723"/>
    </source>
</evidence>
<evidence type="ECO:0000256" key="2">
    <source>
        <dbReference type="ARBA" id="ARBA00022649"/>
    </source>
</evidence>
<comment type="caution">
    <text evidence="10">The sequence shown here is derived from an EMBL/GenBank/DDBJ whole genome shotgun (WGS) entry which is preliminary data.</text>
</comment>
<dbReference type="GO" id="GO:0090729">
    <property type="term" value="F:toxin activity"/>
    <property type="evidence" value="ECO:0007669"/>
    <property type="project" value="UniProtKB-KW"/>
</dbReference>
<protein>
    <recommendedName>
        <fullName evidence="8">Ribonuclease VapC</fullName>
        <shortName evidence="8">RNase VapC</shortName>
        <ecNumber evidence="8">3.1.-.-</ecNumber>
    </recommendedName>
    <alternativeName>
        <fullName evidence="8">Toxin VapC</fullName>
    </alternativeName>
</protein>
<dbReference type="GO" id="GO:0016787">
    <property type="term" value="F:hydrolase activity"/>
    <property type="evidence" value="ECO:0007669"/>
    <property type="project" value="UniProtKB-KW"/>
</dbReference>
<proteinExistence type="inferred from homology"/>
<dbReference type="PANTHER" id="PTHR33653">
    <property type="entry name" value="RIBONUCLEASE VAPC2"/>
    <property type="match status" value="1"/>
</dbReference>
<dbReference type="PANTHER" id="PTHR33653:SF1">
    <property type="entry name" value="RIBONUCLEASE VAPC2"/>
    <property type="match status" value="1"/>
</dbReference>
<dbReference type="Pfam" id="PF01850">
    <property type="entry name" value="PIN"/>
    <property type="match status" value="1"/>
</dbReference>
<keyword evidence="11" id="KW-1185">Reference proteome</keyword>
<dbReference type="AlphaFoldDB" id="A0A6N9T3S9"/>
<dbReference type="Proteomes" id="UP000469011">
    <property type="component" value="Unassembled WGS sequence"/>
</dbReference>
<dbReference type="CDD" id="cd18731">
    <property type="entry name" value="PIN_NgFitB-like"/>
    <property type="match status" value="1"/>
</dbReference>
<sequence>MIILDTNVISEVMRPLPERRVVDWLDQQNMDAVFLTAISEAELQYGIAIMPRGRRKNLLAESLEATLVEDFGGRILPFDSKAAQAYAFLRAKRRATGRPIKEMDTQIAAIAATRGAEIATRNVRDFDDCGITIFNPWAD</sequence>
<gene>
    <name evidence="8" type="primary">vapC</name>
    <name evidence="10" type="ORF">GTK09_16575</name>
</gene>
<feature type="domain" description="PIN" evidence="9">
    <location>
        <begin position="2"/>
        <end position="127"/>
    </location>
</feature>
<organism evidence="10 11">
    <name type="scientific">Jiella pacifica</name>
    <dbReference type="NCBI Taxonomy" id="2696469"/>
    <lineage>
        <taxon>Bacteria</taxon>
        <taxon>Pseudomonadati</taxon>
        <taxon>Pseudomonadota</taxon>
        <taxon>Alphaproteobacteria</taxon>
        <taxon>Hyphomicrobiales</taxon>
        <taxon>Aurantimonadaceae</taxon>
        <taxon>Jiella</taxon>
    </lineage>
</organism>
<comment type="cofactor">
    <cofactor evidence="1 8">
        <name>Mg(2+)</name>
        <dbReference type="ChEBI" id="CHEBI:18420"/>
    </cofactor>
</comment>
<reference evidence="10 11" key="1">
    <citation type="submission" date="2020-01" db="EMBL/GenBank/DDBJ databases">
        <title>Jiella pacifica sp. nov.</title>
        <authorList>
            <person name="Xue Z."/>
            <person name="Zhu S."/>
            <person name="Chen J."/>
            <person name="Yang J."/>
        </authorList>
    </citation>
    <scope>NUCLEOTIDE SEQUENCE [LARGE SCALE GENOMIC DNA]</scope>
    <source>
        <strain evidence="10 11">40Bstr34</strain>
    </source>
</reference>
<keyword evidence="5 8" id="KW-0378">Hydrolase</keyword>
<evidence type="ECO:0000259" key="9">
    <source>
        <dbReference type="Pfam" id="PF01850"/>
    </source>
</evidence>
<evidence type="ECO:0000313" key="10">
    <source>
        <dbReference type="EMBL" id="NDW06037.1"/>
    </source>
</evidence>
<evidence type="ECO:0000256" key="3">
    <source>
        <dbReference type="ARBA" id="ARBA00022722"/>
    </source>
</evidence>
<accession>A0A6N9T3S9</accession>
<dbReference type="SUPFAM" id="SSF88723">
    <property type="entry name" value="PIN domain-like"/>
    <property type="match status" value="1"/>
</dbReference>
<feature type="binding site" evidence="8">
    <location>
        <position position="104"/>
    </location>
    <ligand>
        <name>Mg(2+)</name>
        <dbReference type="ChEBI" id="CHEBI:18420"/>
    </ligand>
</feature>
<dbReference type="Gene3D" id="3.40.50.1010">
    <property type="entry name" value="5'-nuclease"/>
    <property type="match status" value="1"/>
</dbReference>
<keyword evidence="2 8" id="KW-1277">Toxin-antitoxin system</keyword>
<dbReference type="GO" id="GO:0004540">
    <property type="term" value="F:RNA nuclease activity"/>
    <property type="evidence" value="ECO:0007669"/>
    <property type="project" value="InterPro"/>
</dbReference>
<name>A0A6N9T3S9_9HYPH</name>
<dbReference type="GO" id="GO:0000287">
    <property type="term" value="F:magnesium ion binding"/>
    <property type="evidence" value="ECO:0007669"/>
    <property type="project" value="UniProtKB-UniRule"/>
</dbReference>
<dbReference type="InterPro" id="IPR029060">
    <property type="entry name" value="PIN-like_dom_sf"/>
</dbReference>
<feature type="binding site" evidence="8">
    <location>
        <position position="5"/>
    </location>
    <ligand>
        <name>Mg(2+)</name>
        <dbReference type="ChEBI" id="CHEBI:18420"/>
    </ligand>
</feature>
<comment type="similarity">
    <text evidence="7 8">Belongs to the PINc/VapC protein family.</text>
</comment>
<dbReference type="InterPro" id="IPR022907">
    <property type="entry name" value="VapC_family"/>
</dbReference>
<evidence type="ECO:0000256" key="7">
    <source>
        <dbReference type="ARBA" id="ARBA00038093"/>
    </source>
</evidence>
<evidence type="ECO:0000256" key="6">
    <source>
        <dbReference type="ARBA" id="ARBA00022842"/>
    </source>
</evidence>
<dbReference type="InterPro" id="IPR050556">
    <property type="entry name" value="Type_II_TA_system_RNase"/>
</dbReference>
<keyword evidence="3 8" id="KW-0540">Nuclease</keyword>
<evidence type="ECO:0000313" key="11">
    <source>
        <dbReference type="Proteomes" id="UP000469011"/>
    </source>
</evidence>
<evidence type="ECO:0000256" key="8">
    <source>
        <dbReference type="HAMAP-Rule" id="MF_00265"/>
    </source>
</evidence>
<dbReference type="RefSeq" id="WP_163464545.1">
    <property type="nucleotide sequence ID" value="NZ_JAAAMG010000014.1"/>
</dbReference>
<dbReference type="InterPro" id="IPR002716">
    <property type="entry name" value="PIN_dom"/>
</dbReference>
<dbReference type="EC" id="3.1.-.-" evidence="8"/>
<comment type="function">
    <text evidence="8">Toxic component of a toxin-antitoxin (TA) system. An RNase.</text>
</comment>
<keyword evidence="4 8" id="KW-0479">Metal-binding</keyword>
<dbReference type="EMBL" id="JAAAMG010000014">
    <property type="protein sequence ID" value="NDW06037.1"/>
    <property type="molecule type" value="Genomic_DNA"/>
</dbReference>